<dbReference type="PRINTS" id="PR02008">
    <property type="entry name" value="RCMTFAMILY"/>
</dbReference>
<keyword evidence="4" id="KW-0963">Cytoplasm</keyword>
<reference evidence="16 17" key="1">
    <citation type="submission" date="2018-07" db="EMBL/GenBank/DDBJ databases">
        <title>Halioglobus sp. genome submission.</title>
        <authorList>
            <person name="Ye M.-Q."/>
            <person name="Du Z.-J."/>
        </authorList>
    </citation>
    <scope>NUCLEOTIDE SEQUENCE [LARGE SCALE GENOMIC DNA]</scope>
    <source>
        <strain evidence="16 17">U0301</strain>
    </source>
</reference>
<evidence type="ECO:0000259" key="14">
    <source>
        <dbReference type="Pfam" id="PF01189"/>
    </source>
</evidence>
<evidence type="ECO:0000256" key="8">
    <source>
        <dbReference type="ARBA" id="ARBA00022691"/>
    </source>
</evidence>
<evidence type="ECO:0000256" key="6">
    <source>
        <dbReference type="ARBA" id="ARBA00022603"/>
    </source>
</evidence>
<accession>A0A3L7DX00</accession>
<evidence type="ECO:0000313" key="17">
    <source>
        <dbReference type="Proteomes" id="UP000265509"/>
    </source>
</evidence>
<dbReference type="InterPro" id="IPR006027">
    <property type="entry name" value="NusB_RsmB_TIM44"/>
</dbReference>
<dbReference type="PROSITE" id="PS01153">
    <property type="entry name" value="NOL1_NOP2_SUN"/>
    <property type="match status" value="1"/>
</dbReference>
<dbReference type="InterPro" id="IPR054728">
    <property type="entry name" value="RsmB-like_ferredoxin"/>
</dbReference>
<dbReference type="AlphaFoldDB" id="A0A3L7DX00"/>
<keyword evidence="8" id="KW-0949">S-adenosyl-L-methionine</keyword>
<dbReference type="InterPro" id="IPR004573">
    <property type="entry name" value="rRNA_ssu_MeTfrase_B"/>
</dbReference>
<feature type="domain" description="SAM-dependent methyltransferase RsmB-F/NOP2-type catalytic core" evidence="14">
    <location>
        <begin position="236"/>
        <end position="427"/>
    </location>
</feature>
<sequence length="430" mass="45458">MARDTRATAAGVLAGVLAGKSLNQLLPAALDQVSARDRGLLQQLCYGTLRQAPRLQSLLEQLLAKPLRDKDRDVLGLLLCGLYQLEDTRIPDHAAVSATVAATRALKKPWAKGLANAVLRRFLRERESLLATLDSAAAAAHPRWLYEAIHRQWPEQASTIIAANNSQPPMTLRVNSARGSREHYLQALDGAGIGARAGTISADAIYLDAALDVAELPGFGDGLVSVQDEAAQLAALLLAAEAGDRVLDACAAPGGKSCHILERQPGLGELVAMDVDPERLVRVEDNLQRLQLQAAVLVGDAARPPAELAAASFDRILVDAPCSASGVIRRHPDVKLLRREEDIAAFAGQQLAILAGLWPLLKPGGRLLYATCSLLDGENTAVVQQFLAATADASLAPLPQSPGVRTAAGCQLLPDPTGADGLFYSLLTKA</sequence>
<evidence type="ECO:0000259" key="15">
    <source>
        <dbReference type="Pfam" id="PF22458"/>
    </source>
</evidence>
<dbReference type="GO" id="GO:0070475">
    <property type="term" value="P:rRNA base methylation"/>
    <property type="evidence" value="ECO:0007669"/>
    <property type="project" value="TreeGrafter"/>
</dbReference>
<dbReference type="EMBL" id="QRAN01000008">
    <property type="protein sequence ID" value="RLQ22087.1"/>
    <property type="molecule type" value="Genomic_DNA"/>
</dbReference>
<evidence type="ECO:0000256" key="2">
    <source>
        <dbReference type="ARBA" id="ARBA00004496"/>
    </source>
</evidence>
<dbReference type="Pfam" id="PF01189">
    <property type="entry name" value="Methyltr_RsmB-F"/>
    <property type="match status" value="1"/>
</dbReference>
<dbReference type="RefSeq" id="WP_117953912.1">
    <property type="nucleotide sequence ID" value="NZ_QRAN01000008.1"/>
</dbReference>
<dbReference type="InterPro" id="IPR049560">
    <property type="entry name" value="MeTrfase_RsmB-F_NOP2_cat"/>
</dbReference>
<dbReference type="Proteomes" id="UP000265509">
    <property type="component" value="Unassembled WGS sequence"/>
</dbReference>
<dbReference type="InterPro" id="IPR035926">
    <property type="entry name" value="NusB-like_sf"/>
</dbReference>
<organism evidence="16 17">
    <name type="scientific">Seongchinamella sediminis</name>
    <dbReference type="NCBI Taxonomy" id="2283635"/>
    <lineage>
        <taxon>Bacteria</taxon>
        <taxon>Pseudomonadati</taxon>
        <taxon>Pseudomonadota</taxon>
        <taxon>Gammaproteobacteria</taxon>
        <taxon>Cellvibrionales</taxon>
        <taxon>Halieaceae</taxon>
        <taxon>Seongchinamella</taxon>
    </lineage>
</organism>
<dbReference type="CDD" id="cd02440">
    <property type="entry name" value="AdoMet_MTases"/>
    <property type="match status" value="1"/>
</dbReference>
<dbReference type="InterPro" id="IPR023267">
    <property type="entry name" value="RCMT"/>
</dbReference>
<dbReference type="PANTHER" id="PTHR22807">
    <property type="entry name" value="NOP2 YEAST -RELATED NOL1/NOP2/FMU SUN DOMAIN-CONTAINING"/>
    <property type="match status" value="1"/>
</dbReference>
<comment type="function">
    <text evidence="1">Specifically methylates the cytosine at position 967 (m5C967) of 16S rRNA.</text>
</comment>
<evidence type="ECO:0000256" key="3">
    <source>
        <dbReference type="ARBA" id="ARBA00012140"/>
    </source>
</evidence>
<keyword evidence="6 16" id="KW-0489">Methyltransferase</keyword>
<dbReference type="GO" id="GO:0009383">
    <property type="term" value="F:rRNA (cytosine-C5-)-methyltransferase activity"/>
    <property type="evidence" value="ECO:0007669"/>
    <property type="project" value="TreeGrafter"/>
</dbReference>
<protein>
    <recommendedName>
        <fullName evidence="3">16S rRNA (cytosine(967)-C(5))-methyltransferase</fullName>
        <ecNumber evidence="3">2.1.1.176</ecNumber>
    </recommendedName>
    <alternativeName>
        <fullName evidence="10">16S rRNA m5C967 methyltransferase</fullName>
    </alternativeName>
    <alternativeName>
        <fullName evidence="11">rRNA (cytosine-C(5)-)-methyltransferase RsmB</fullName>
    </alternativeName>
</protein>
<feature type="domain" description="Ribosomal RNA small subunit methyltransferase B-like ferredoxin-like" evidence="15">
    <location>
        <begin position="141"/>
        <end position="213"/>
    </location>
</feature>
<evidence type="ECO:0000256" key="10">
    <source>
        <dbReference type="ARBA" id="ARBA00030399"/>
    </source>
</evidence>
<dbReference type="EC" id="2.1.1.176" evidence="3"/>
<comment type="subcellular location">
    <subcellularLocation>
        <location evidence="2">Cytoplasm</location>
    </subcellularLocation>
</comment>
<evidence type="ECO:0000256" key="4">
    <source>
        <dbReference type="ARBA" id="ARBA00022490"/>
    </source>
</evidence>
<dbReference type="Pfam" id="PF22458">
    <property type="entry name" value="RsmF-B_ferredox"/>
    <property type="match status" value="1"/>
</dbReference>
<dbReference type="Gene3D" id="1.10.940.10">
    <property type="entry name" value="NusB-like"/>
    <property type="match status" value="1"/>
</dbReference>
<dbReference type="SUPFAM" id="SSF53335">
    <property type="entry name" value="S-adenosyl-L-methionine-dependent methyltransferases"/>
    <property type="match status" value="1"/>
</dbReference>
<dbReference type="InterPro" id="IPR029063">
    <property type="entry name" value="SAM-dependent_MTases_sf"/>
</dbReference>
<name>A0A3L7DX00_9GAMM</name>
<dbReference type="Pfam" id="PF01029">
    <property type="entry name" value="NusB"/>
    <property type="match status" value="1"/>
</dbReference>
<dbReference type="Gene3D" id="3.40.50.150">
    <property type="entry name" value="Vaccinia Virus protein VP39"/>
    <property type="match status" value="1"/>
</dbReference>
<dbReference type="NCBIfam" id="TIGR00563">
    <property type="entry name" value="rsmB"/>
    <property type="match status" value="1"/>
</dbReference>
<dbReference type="FunFam" id="3.40.50.150:FF:000022">
    <property type="entry name" value="Ribosomal RNA small subunit methyltransferase B"/>
    <property type="match status" value="1"/>
</dbReference>
<dbReference type="PANTHER" id="PTHR22807:SF61">
    <property type="entry name" value="NOL1_NOP2_SUN FAMILY PROTEIN _ ANTITERMINATION NUSB DOMAIN-CONTAINING PROTEIN"/>
    <property type="match status" value="1"/>
</dbReference>
<proteinExistence type="predicted"/>
<evidence type="ECO:0000313" key="16">
    <source>
        <dbReference type="EMBL" id="RLQ22087.1"/>
    </source>
</evidence>
<comment type="caution">
    <text evidence="16">The sequence shown here is derived from an EMBL/GenBank/DDBJ whole genome shotgun (WGS) entry which is preliminary data.</text>
</comment>
<dbReference type="SUPFAM" id="SSF48013">
    <property type="entry name" value="NusB-like"/>
    <property type="match status" value="1"/>
</dbReference>
<keyword evidence="9" id="KW-0694">RNA-binding</keyword>
<dbReference type="GO" id="GO:0003723">
    <property type="term" value="F:RNA binding"/>
    <property type="evidence" value="ECO:0007669"/>
    <property type="project" value="UniProtKB-KW"/>
</dbReference>
<dbReference type="GO" id="GO:0006355">
    <property type="term" value="P:regulation of DNA-templated transcription"/>
    <property type="evidence" value="ECO:0007669"/>
    <property type="project" value="InterPro"/>
</dbReference>
<evidence type="ECO:0000256" key="11">
    <source>
        <dbReference type="ARBA" id="ARBA00031088"/>
    </source>
</evidence>
<keyword evidence="7 16" id="KW-0808">Transferase</keyword>
<feature type="domain" description="NusB/RsmB/TIM44" evidence="13">
    <location>
        <begin position="4"/>
        <end position="124"/>
    </location>
</feature>
<comment type="catalytic activity">
    <reaction evidence="12">
        <text>cytidine(967) in 16S rRNA + S-adenosyl-L-methionine = 5-methylcytidine(967) in 16S rRNA + S-adenosyl-L-homocysteine + H(+)</text>
        <dbReference type="Rhea" id="RHEA:42748"/>
        <dbReference type="Rhea" id="RHEA-COMP:10219"/>
        <dbReference type="Rhea" id="RHEA-COMP:10220"/>
        <dbReference type="ChEBI" id="CHEBI:15378"/>
        <dbReference type="ChEBI" id="CHEBI:57856"/>
        <dbReference type="ChEBI" id="CHEBI:59789"/>
        <dbReference type="ChEBI" id="CHEBI:74483"/>
        <dbReference type="ChEBI" id="CHEBI:82748"/>
        <dbReference type="EC" id="2.1.1.176"/>
    </reaction>
</comment>
<evidence type="ECO:0000256" key="7">
    <source>
        <dbReference type="ARBA" id="ARBA00022679"/>
    </source>
</evidence>
<dbReference type="Gene3D" id="3.30.70.1170">
    <property type="entry name" value="Sun protein, domain 3"/>
    <property type="match status" value="1"/>
</dbReference>
<dbReference type="GO" id="GO:0005829">
    <property type="term" value="C:cytosol"/>
    <property type="evidence" value="ECO:0007669"/>
    <property type="project" value="TreeGrafter"/>
</dbReference>
<dbReference type="NCBIfam" id="NF008149">
    <property type="entry name" value="PRK10901.1"/>
    <property type="match status" value="1"/>
</dbReference>
<dbReference type="OrthoDB" id="9810297at2"/>
<evidence type="ECO:0000256" key="5">
    <source>
        <dbReference type="ARBA" id="ARBA00022552"/>
    </source>
</evidence>
<evidence type="ECO:0000256" key="12">
    <source>
        <dbReference type="ARBA" id="ARBA00047283"/>
    </source>
</evidence>
<evidence type="ECO:0000256" key="1">
    <source>
        <dbReference type="ARBA" id="ARBA00002724"/>
    </source>
</evidence>
<keyword evidence="17" id="KW-1185">Reference proteome</keyword>
<gene>
    <name evidence="16" type="primary">rsmB</name>
    <name evidence="16" type="ORF">DWB85_09115</name>
</gene>
<keyword evidence="5" id="KW-0698">rRNA processing</keyword>
<dbReference type="InterPro" id="IPR018314">
    <property type="entry name" value="RsmB/NOL1/NOP2-like_CS"/>
</dbReference>
<evidence type="ECO:0000256" key="9">
    <source>
        <dbReference type="ARBA" id="ARBA00022884"/>
    </source>
</evidence>
<evidence type="ECO:0000259" key="13">
    <source>
        <dbReference type="Pfam" id="PF01029"/>
    </source>
</evidence>